<keyword evidence="3" id="KW-1185">Reference proteome</keyword>
<reference evidence="2 3" key="1">
    <citation type="submission" date="2022-08" db="EMBL/GenBank/DDBJ databases">
        <title>novel species in genus Aeromicrobium.</title>
        <authorList>
            <person name="Ye L."/>
        </authorList>
    </citation>
    <scope>NUCLEOTIDE SEQUENCE [LARGE SCALE GENOMIC DNA]</scope>
    <source>
        <strain evidence="3">zg-Y1379</strain>
    </source>
</reference>
<dbReference type="Proteomes" id="UP001316184">
    <property type="component" value="Chromosome"/>
</dbReference>
<name>A0ABY5MBP5_9ACTN</name>
<dbReference type="RefSeq" id="WP_232400604.1">
    <property type="nucleotide sequence ID" value="NZ_CP102173.1"/>
</dbReference>
<evidence type="ECO:0000313" key="2">
    <source>
        <dbReference type="EMBL" id="UUP13211.1"/>
    </source>
</evidence>
<sequence>MTRPPDPRPGGTNPADPIERQEPDLDPGLAPDPEHEVEQNPPEGDGPAPRP</sequence>
<gene>
    <name evidence="2" type="ORF">NQV15_15345</name>
</gene>
<protein>
    <submittedName>
        <fullName evidence="2">Uncharacterized protein</fullName>
    </submittedName>
</protein>
<proteinExistence type="predicted"/>
<dbReference type="EMBL" id="CP102173">
    <property type="protein sequence ID" value="UUP13211.1"/>
    <property type="molecule type" value="Genomic_DNA"/>
</dbReference>
<organism evidence="2 3">
    <name type="scientific">Aeromicrobium wangtongii</name>
    <dbReference type="NCBI Taxonomy" id="2969247"/>
    <lineage>
        <taxon>Bacteria</taxon>
        <taxon>Bacillati</taxon>
        <taxon>Actinomycetota</taxon>
        <taxon>Actinomycetes</taxon>
        <taxon>Propionibacteriales</taxon>
        <taxon>Nocardioidaceae</taxon>
        <taxon>Aeromicrobium</taxon>
    </lineage>
</organism>
<evidence type="ECO:0000256" key="1">
    <source>
        <dbReference type="SAM" id="MobiDB-lite"/>
    </source>
</evidence>
<feature type="region of interest" description="Disordered" evidence="1">
    <location>
        <begin position="1"/>
        <end position="51"/>
    </location>
</feature>
<accession>A0ABY5MBP5</accession>
<evidence type="ECO:0000313" key="3">
    <source>
        <dbReference type="Proteomes" id="UP001316184"/>
    </source>
</evidence>